<keyword evidence="1" id="KW-0472">Membrane</keyword>
<geneLocation type="mitochondrion" evidence="3"/>
<evidence type="ECO:0000313" key="3">
    <source>
        <dbReference type="EMBL" id="APD15113.1"/>
    </source>
</evidence>
<dbReference type="Gene3D" id="3.10.28.10">
    <property type="entry name" value="Homing endonucleases"/>
    <property type="match status" value="2"/>
</dbReference>
<protein>
    <recommendedName>
        <fullName evidence="2">Homing endonuclease LAGLIDADG domain-containing protein</fullName>
    </recommendedName>
</protein>
<evidence type="ECO:0000259" key="2">
    <source>
        <dbReference type="Pfam" id="PF00961"/>
    </source>
</evidence>
<dbReference type="PANTHER" id="PTHR36181">
    <property type="entry name" value="INTRON-ENCODED ENDONUCLEASE AI3-RELATED"/>
    <property type="match status" value="1"/>
</dbReference>
<dbReference type="GeneID" id="35198723"/>
<proteinExistence type="predicted"/>
<feature type="domain" description="Homing endonuclease LAGLIDADG" evidence="2">
    <location>
        <begin position="134"/>
        <end position="227"/>
    </location>
</feature>
<dbReference type="InterPro" id="IPR004860">
    <property type="entry name" value="LAGLIDADG_dom"/>
</dbReference>
<feature type="transmembrane region" description="Helical" evidence="1">
    <location>
        <begin position="38"/>
        <end position="57"/>
    </location>
</feature>
<keyword evidence="3" id="KW-0496">Mitochondrion</keyword>
<feature type="transmembrane region" description="Helical" evidence="1">
    <location>
        <begin position="14"/>
        <end position="32"/>
    </location>
</feature>
<dbReference type="PANTHER" id="PTHR36181:SF2">
    <property type="entry name" value="INTRON-ENCODED ENDONUCLEASE AI3-RELATED"/>
    <property type="match status" value="1"/>
</dbReference>
<sequence length="476" mass="57088">MMCSSKMLFDAWKIMYYLLMFMLNYMYKLLYVKTFNMINLYACIMINILNILMIKMFKMFNKMMYQRTHTINSMYLINKLNWRCVYHNNDKLKMTRWNNMQRLMYNNKLNIIQNKRKYTMNKMNNMSFNMNEWLVGMTDGDGTFNVYTNINNKKIIFTYKISLMKKNEQLLYKIKDYLKVGTISVHNNMVSFMVRDKKQLMNVIIPIFDKNMLLTSKRYNYLKFKECLLISNNIKINQMDKINMINKIKIKNMPINYISDAWDSILLWASNMSINLSESMYNNKLMINKDFMMKVGKIMTKSWLIGFIEAEGSFYITKKSNNNLMNNNRDTDIAKNLIRYCHAFGISQKLDMLVLFTIKCLLKINSQVQLRSPSGTMNHNNTPAQDRMSGAGIPFAQFNCAAGTYYKLETTNKYNIKYIMEYFRYNDHKTMFLGMKSFEFKVWSRTYNKHKSNYDMLFKTQNLMRRYRKNIISSKV</sequence>
<reference evidence="3" key="1">
    <citation type="journal article" date="2017" name="Genome Biol. Evol.">
        <title>Genetic Drift and Indel Mutation in the Evolution of Yeast Mitochondrial Genome Size.</title>
        <authorList>
            <person name="Xiao S."/>
            <person name="Nguyen D.T."/>
            <person name="Wu B."/>
            <person name="Hao W."/>
        </authorList>
    </citation>
    <scope>NUCLEOTIDE SEQUENCE</scope>
    <source>
        <strain evidence="3">Y-1556</strain>
    </source>
</reference>
<dbReference type="InterPro" id="IPR051289">
    <property type="entry name" value="LAGLIDADG_Endonuclease"/>
</dbReference>
<dbReference type="SUPFAM" id="SSF55608">
    <property type="entry name" value="Homing endonucleases"/>
    <property type="match status" value="2"/>
</dbReference>
<organism evidence="3">
    <name type="scientific">Monosporozyma unispora</name>
    <dbReference type="NCBI Taxonomy" id="27294"/>
    <lineage>
        <taxon>Eukaryota</taxon>
        <taxon>Fungi</taxon>
        <taxon>Dikarya</taxon>
        <taxon>Ascomycota</taxon>
        <taxon>Saccharomycotina</taxon>
        <taxon>Saccharomycetes</taxon>
        <taxon>Saccharomycetales</taxon>
        <taxon>Saccharomycetaceae</taxon>
        <taxon>Monosporozyma</taxon>
    </lineage>
</organism>
<dbReference type="GO" id="GO:0005739">
    <property type="term" value="C:mitochondrion"/>
    <property type="evidence" value="ECO:0007669"/>
    <property type="project" value="UniProtKB-ARBA"/>
</dbReference>
<evidence type="ECO:0000256" key="1">
    <source>
        <dbReference type="SAM" id="Phobius"/>
    </source>
</evidence>
<keyword evidence="1" id="KW-0812">Transmembrane</keyword>
<dbReference type="EMBL" id="KU920680">
    <property type="protein sequence ID" value="APD15113.1"/>
    <property type="molecule type" value="Genomic_DNA"/>
</dbReference>
<dbReference type="AlphaFoldDB" id="A0A2D0W3T9"/>
<dbReference type="InterPro" id="IPR027434">
    <property type="entry name" value="Homing_endonucl"/>
</dbReference>
<gene>
    <name evidence="3" type="primary">orf476</name>
</gene>
<dbReference type="GO" id="GO:0004519">
    <property type="term" value="F:endonuclease activity"/>
    <property type="evidence" value="ECO:0007669"/>
    <property type="project" value="InterPro"/>
</dbReference>
<keyword evidence="1" id="KW-1133">Transmembrane helix</keyword>
<accession>A0A2D0W3T9</accession>
<dbReference type="RefSeq" id="YP_009444490.1">
    <property type="nucleotide sequence ID" value="NC_036378.1"/>
</dbReference>
<name>A0A2D0W3T9_9SACH</name>
<dbReference type="Pfam" id="PF00961">
    <property type="entry name" value="LAGLIDADG_1"/>
    <property type="match status" value="1"/>
</dbReference>